<accession>X1H8G1</accession>
<sequence length="148" mass="15824">MKCPWWLWMALCVGALSLVALCWLAAAGCAGGRPVANVSPQLDVPITAGGDVEAIVEETVTTEQLTAEDVQQFRQVVDSLSEQTNILTTVNNDLSDNQLKLAQKRATSEYALYAIALAIAFILPPPGKWLRIALLVTLMGAAAALFVL</sequence>
<keyword evidence="1" id="KW-0812">Transmembrane</keyword>
<dbReference type="PROSITE" id="PS51257">
    <property type="entry name" value="PROKAR_LIPOPROTEIN"/>
    <property type="match status" value="1"/>
</dbReference>
<gene>
    <name evidence="2" type="ORF">S03H2_54316</name>
</gene>
<protein>
    <submittedName>
        <fullName evidence="2">Uncharacterized protein</fullName>
    </submittedName>
</protein>
<dbReference type="AlphaFoldDB" id="X1H8G1"/>
<keyword evidence="1" id="KW-1133">Transmembrane helix</keyword>
<comment type="caution">
    <text evidence="2">The sequence shown here is derived from an EMBL/GenBank/DDBJ whole genome shotgun (WGS) entry which is preliminary data.</text>
</comment>
<dbReference type="EMBL" id="BARU01034620">
    <property type="protein sequence ID" value="GAH65687.1"/>
    <property type="molecule type" value="Genomic_DNA"/>
</dbReference>
<organism evidence="2">
    <name type="scientific">marine sediment metagenome</name>
    <dbReference type="NCBI Taxonomy" id="412755"/>
    <lineage>
        <taxon>unclassified sequences</taxon>
        <taxon>metagenomes</taxon>
        <taxon>ecological metagenomes</taxon>
    </lineage>
</organism>
<evidence type="ECO:0000256" key="1">
    <source>
        <dbReference type="SAM" id="Phobius"/>
    </source>
</evidence>
<evidence type="ECO:0000313" key="2">
    <source>
        <dbReference type="EMBL" id="GAH65687.1"/>
    </source>
</evidence>
<feature type="transmembrane region" description="Helical" evidence="1">
    <location>
        <begin position="107"/>
        <end position="123"/>
    </location>
</feature>
<feature type="transmembrane region" description="Helical" evidence="1">
    <location>
        <begin position="6"/>
        <end position="26"/>
    </location>
</feature>
<keyword evidence="1" id="KW-0472">Membrane</keyword>
<name>X1H8G1_9ZZZZ</name>
<reference evidence="2" key="1">
    <citation type="journal article" date="2014" name="Front. Microbiol.">
        <title>High frequency of phylogenetically diverse reductive dehalogenase-homologous genes in deep subseafloor sedimentary metagenomes.</title>
        <authorList>
            <person name="Kawai M."/>
            <person name="Futagami T."/>
            <person name="Toyoda A."/>
            <person name="Takaki Y."/>
            <person name="Nishi S."/>
            <person name="Hori S."/>
            <person name="Arai W."/>
            <person name="Tsubouchi T."/>
            <person name="Morono Y."/>
            <person name="Uchiyama I."/>
            <person name="Ito T."/>
            <person name="Fujiyama A."/>
            <person name="Inagaki F."/>
            <person name="Takami H."/>
        </authorList>
    </citation>
    <scope>NUCLEOTIDE SEQUENCE</scope>
    <source>
        <strain evidence="2">Expedition CK06-06</strain>
    </source>
</reference>
<proteinExistence type="predicted"/>
<feature type="transmembrane region" description="Helical" evidence="1">
    <location>
        <begin position="129"/>
        <end position="147"/>
    </location>
</feature>